<keyword evidence="6 13" id="KW-0521">NADP</keyword>
<dbReference type="GO" id="GO:0051287">
    <property type="term" value="F:NAD binding"/>
    <property type="evidence" value="ECO:0007669"/>
    <property type="project" value="UniProtKB-UniRule"/>
</dbReference>
<dbReference type="NCBIfam" id="NF005559">
    <property type="entry name" value="PRK07231.1"/>
    <property type="match status" value="1"/>
</dbReference>
<dbReference type="Pfam" id="PF13561">
    <property type="entry name" value="adh_short_C2"/>
    <property type="match status" value="1"/>
</dbReference>
<evidence type="ECO:0000259" key="15">
    <source>
        <dbReference type="SMART" id="SM00822"/>
    </source>
</evidence>
<accession>A0A0L6Z7W5</accession>
<sequence length="250" mass="26432">MDIINLKGKNAIVTGASRGIGRAIALKLAELGCNLVLNYRSDINSVQEVAKEIEAIGVKAVVVQGDVSSFEEAKKIVDAAKENLGSIDILVNNAGITKDTLIMRMKEEDFDKVIEVNLKGAFNCIRHTVPIMIKQKSGRIINISSVVGLSGNAGQVNYAAAKAGIIGITKSVAKEIASRGITVNAVAPGFIETDMTEVLGDKVKENIKASIPLNRLGEPVDIANTVAFLASDMSNYITGQVISVDGGMHI</sequence>
<dbReference type="PRINTS" id="PR00081">
    <property type="entry name" value="GDHRDH"/>
</dbReference>
<dbReference type="RefSeq" id="WP_052222051.1">
    <property type="nucleotide sequence ID" value="NZ_LHUR01000029.1"/>
</dbReference>
<reference evidence="17" key="1">
    <citation type="submission" date="2015-08" db="EMBL/GenBank/DDBJ databases">
        <title>Genome sequence of the strict anaerobe Clostridium homopropionicum LuHBu1 (DSM 5847T).</title>
        <authorList>
            <person name="Poehlein A."/>
            <person name="Beck M."/>
            <person name="Schiel-Bengelsdorf B."/>
            <person name="Bengelsdorf F.R."/>
            <person name="Daniel R."/>
            <person name="Duerre P."/>
        </authorList>
    </citation>
    <scope>NUCLEOTIDE SEQUENCE [LARGE SCALE GENOMIC DNA]</scope>
    <source>
        <strain evidence="17">DSM 5847</strain>
    </source>
</reference>
<dbReference type="CDD" id="cd05333">
    <property type="entry name" value="BKR_SDR_c"/>
    <property type="match status" value="1"/>
</dbReference>
<dbReference type="GO" id="GO:0004316">
    <property type="term" value="F:3-oxoacyl-[acyl-carrier-protein] reductase (NADPH) activity"/>
    <property type="evidence" value="ECO:0007669"/>
    <property type="project" value="UniProtKB-UniRule"/>
</dbReference>
<dbReference type="NCBIfam" id="TIGR01830">
    <property type="entry name" value="3oxo_ACP_reduc"/>
    <property type="match status" value="1"/>
</dbReference>
<feature type="domain" description="Ketoreductase" evidence="15">
    <location>
        <begin position="9"/>
        <end position="194"/>
    </location>
</feature>
<dbReference type="NCBIfam" id="NF047420">
    <property type="entry name" value="EF_P_mod_YmfI"/>
    <property type="match status" value="1"/>
</dbReference>
<evidence type="ECO:0000313" key="17">
    <source>
        <dbReference type="Proteomes" id="UP000037043"/>
    </source>
</evidence>
<dbReference type="GO" id="GO:0006633">
    <property type="term" value="P:fatty acid biosynthetic process"/>
    <property type="evidence" value="ECO:0007669"/>
    <property type="project" value="UniProtKB-UniPathway"/>
</dbReference>
<comment type="catalytic activity">
    <reaction evidence="11 14">
        <text>a (3R)-hydroxyacyl-[ACP] + NADP(+) = a 3-oxoacyl-[ACP] + NADPH + H(+)</text>
        <dbReference type="Rhea" id="RHEA:17397"/>
        <dbReference type="Rhea" id="RHEA-COMP:9916"/>
        <dbReference type="Rhea" id="RHEA-COMP:9945"/>
        <dbReference type="ChEBI" id="CHEBI:15378"/>
        <dbReference type="ChEBI" id="CHEBI:57783"/>
        <dbReference type="ChEBI" id="CHEBI:58349"/>
        <dbReference type="ChEBI" id="CHEBI:78776"/>
        <dbReference type="ChEBI" id="CHEBI:78827"/>
        <dbReference type="EC" id="1.1.1.100"/>
    </reaction>
</comment>
<evidence type="ECO:0000256" key="8">
    <source>
        <dbReference type="ARBA" id="ARBA00023098"/>
    </source>
</evidence>
<evidence type="ECO:0000313" key="16">
    <source>
        <dbReference type="EMBL" id="KOA19054.1"/>
    </source>
</evidence>
<dbReference type="PRINTS" id="PR00080">
    <property type="entry name" value="SDRFAMILY"/>
</dbReference>
<dbReference type="UniPathway" id="UPA00094"/>
<dbReference type="EMBL" id="LHUR01000029">
    <property type="protein sequence ID" value="KOA19054.1"/>
    <property type="molecule type" value="Genomic_DNA"/>
</dbReference>
<comment type="pathway">
    <text evidence="2 14">Lipid metabolism; fatty acid biosynthesis.</text>
</comment>
<dbReference type="SUPFAM" id="SSF51735">
    <property type="entry name" value="NAD(P)-binding Rossmann-fold domains"/>
    <property type="match status" value="1"/>
</dbReference>
<dbReference type="NCBIfam" id="NF004198">
    <property type="entry name" value="PRK05653.1-3"/>
    <property type="match status" value="1"/>
</dbReference>
<protein>
    <recommendedName>
        <fullName evidence="14">3-oxoacyl-[acyl-carrier-protein] reductase</fullName>
        <ecNumber evidence="14">1.1.1.100</ecNumber>
    </recommendedName>
</protein>
<keyword evidence="7 14" id="KW-0560">Oxidoreductase</keyword>
<dbReference type="NCBIfam" id="NF004200">
    <property type="entry name" value="PRK05653.1-5"/>
    <property type="match status" value="1"/>
</dbReference>
<organism evidence="16 17">
    <name type="scientific">Clostridium homopropionicum DSM 5847</name>
    <dbReference type="NCBI Taxonomy" id="1121318"/>
    <lineage>
        <taxon>Bacteria</taxon>
        <taxon>Bacillati</taxon>
        <taxon>Bacillota</taxon>
        <taxon>Clostridia</taxon>
        <taxon>Eubacteriales</taxon>
        <taxon>Clostridiaceae</taxon>
        <taxon>Clostridium</taxon>
    </lineage>
</organism>
<dbReference type="InterPro" id="IPR002347">
    <property type="entry name" value="SDR_fam"/>
</dbReference>
<dbReference type="PATRIC" id="fig|1121318.3.peg.2567"/>
<evidence type="ECO:0000256" key="9">
    <source>
        <dbReference type="ARBA" id="ARBA00023160"/>
    </source>
</evidence>
<keyword evidence="4 14" id="KW-0444">Lipid biosynthesis</keyword>
<keyword evidence="10" id="KW-0753">Steroid metabolism</keyword>
<evidence type="ECO:0000256" key="11">
    <source>
        <dbReference type="ARBA" id="ARBA00048508"/>
    </source>
</evidence>
<evidence type="ECO:0000256" key="1">
    <source>
        <dbReference type="ARBA" id="ARBA00002607"/>
    </source>
</evidence>
<comment type="similarity">
    <text evidence="3 14">Belongs to the short-chain dehydrogenases/reductases (SDR) family.</text>
</comment>
<evidence type="ECO:0000256" key="2">
    <source>
        <dbReference type="ARBA" id="ARBA00005194"/>
    </source>
</evidence>
<feature type="binding site" evidence="13">
    <location>
        <position position="93"/>
    </location>
    <ligand>
        <name>NADP(+)</name>
        <dbReference type="ChEBI" id="CHEBI:58349"/>
    </ligand>
</feature>
<dbReference type="FunFam" id="3.40.50.720:FF:000037">
    <property type="entry name" value="3-oxoacyl-[acyl-carrier-protein] reductase FabG"/>
    <property type="match status" value="1"/>
</dbReference>
<evidence type="ECO:0000256" key="4">
    <source>
        <dbReference type="ARBA" id="ARBA00022516"/>
    </source>
</evidence>
<dbReference type="InterPro" id="IPR050259">
    <property type="entry name" value="SDR"/>
</dbReference>
<dbReference type="PROSITE" id="PS00061">
    <property type="entry name" value="ADH_SHORT"/>
    <property type="match status" value="1"/>
</dbReference>
<comment type="subunit">
    <text evidence="14">Homotetramer.</text>
</comment>
<evidence type="ECO:0000256" key="6">
    <source>
        <dbReference type="ARBA" id="ARBA00022857"/>
    </source>
</evidence>
<dbReference type="PANTHER" id="PTHR42879">
    <property type="entry name" value="3-OXOACYL-(ACYL-CARRIER-PROTEIN) REDUCTASE"/>
    <property type="match status" value="1"/>
</dbReference>
<feature type="active site" description="Proton acceptor" evidence="12">
    <location>
        <position position="158"/>
    </location>
</feature>
<dbReference type="SMART" id="SM00822">
    <property type="entry name" value="PKS_KR"/>
    <property type="match status" value="1"/>
</dbReference>
<keyword evidence="9 14" id="KW-0275">Fatty acid biosynthesis</keyword>
<keyword evidence="17" id="KW-1185">Reference proteome</keyword>
<dbReference type="InterPro" id="IPR036291">
    <property type="entry name" value="NAD(P)-bd_dom_sf"/>
</dbReference>
<feature type="binding site" evidence="13">
    <location>
        <begin position="15"/>
        <end position="18"/>
    </location>
    <ligand>
        <name>NADP(+)</name>
        <dbReference type="ChEBI" id="CHEBI:58349"/>
    </ligand>
</feature>
<feature type="binding site" evidence="13">
    <location>
        <begin position="158"/>
        <end position="162"/>
    </location>
    <ligand>
        <name>NADP(+)</name>
        <dbReference type="ChEBI" id="CHEBI:58349"/>
    </ligand>
</feature>
<comment type="function">
    <text evidence="1 14">Catalyzes the NADPH-dependent reduction of beta-ketoacyl-ACP substrates to beta-hydroxyacyl-ACP products, the first reductive step in the elongation cycle of fatty acid biosynthesis.</text>
</comment>
<evidence type="ECO:0000256" key="12">
    <source>
        <dbReference type="PIRSR" id="PIRSR611284-1"/>
    </source>
</evidence>
<evidence type="ECO:0000256" key="7">
    <source>
        <dbReference type="ARBA" id="ARBA00023002"/>
    </source>
</evidence>
<feature type="binding site" evidence="13">
    <location>
        <position position="191"/>
    </location>
    <ligand>
        <name>NADP(+)</name>
        <dbReference type="ChEBI" id="CHEBI:58349"/>
    </ligand>
</feature>
<dbReference type="InterPro" id="IPR011284">
    <property type="entry name" value="3oxo_ACP_reduc"/>
</dbReference>
<dbReference type="Proteomes" id="UP000037043">
    <property type="component" value="Unassembled WGS sequence"/>
</dbReference>
<dbReference type="STRING" id="36844.SAMN04488501_12330"/>
<dbReference type="Gene3D" id="3.40.50.720">
    <property type="entry name" value="NAD(P)-binding Rossmann-like Domain"/>
    <property type="match status" value="1"/>
</dbReference>
<dbReference type="NCBIfam" id="NF009466">
    <property type="entry name" value="PRK12826.1-2"/>
    <property type="match status" value="1"/>
</dbReference>
<name>A0A0L6Z7W5_9CLOT</name>
<dbReference type="EC" id="1.1.1.100" evidence="14"/>
<dbReference type="GO" id="GO:0008202">
    <property type="term" value="P:steroid metabolic process"/>
    <property type="evidence" value="ECO:0007669"/>
    <property type="project" value="UniProtKB-KW"/>
</dbReference>
<gene>
    <name evidence="16" type="primary">fabG_1</name>
    <name evidence="16" type="ORF">CLHOM_25490</name>
</gene>
<proteinExistence type="inferred from homology"/>
<comment type="caution">
    <text evidence="16">The sequence shown here is derived from an EMBL/GenBank/DDBJ whole genome shotgun (WGS) entry which is preliminary data.</text>
</comment>
<keyword evidence="8 14" id="KW-0443">Lipid metabolism</keyword>
<dbReference type="InterPro" id="IPR057326">
    <property type="entry name" value="KR_dom"/>
</dbReference>
<evidence type="ECO:0000256" key="14">
    <source>
        <dbReference type="RuleBase" id="RU366074"/>
    </source>
</evidence>
<dbReference type="AlphaFoldDB" id="A0A0L6Z7W5"/>
<evidence type="ECO:0000256" key="5">
    <source>
        <dbReference type="ARBA" id="ARBA00022832"/>
    </source>
</evidence>
<evidence type="ECO:0000256" key="10">
    <source>
        <dbReference type="ARBA" id="ARBA00023221"/>
    </source>
</evidence>
<keyword evidence="5 14" id="KW-0276">Fatty acid metabolism</keyword>
<dbReference type="PANTHER" id="PTHR42879:SF2">
    <property type="entry name" value="3-OXOACYL-[ACYL-CARRIER-PROTEIN] REDUCTASE FABG"/>
    <property type="match status" value="1"/>
</dbReference>
<evidence type="ECO:0000256" key="13">
    <source>
        <dbReference type="PIRSR" id="PIRSR611284-2"/>
    </source>
</evidence>
<evidence type="ECO:0000256" key="3">
    <source>
        <dbReference type="ARBA" id="ARBA00006484"/>
    </source>
</evidence>
<dbReference type="NCBIfam" id="NF004199">
    <property type="entry name" value="PRK05653.1-4"/>
    <property type="match status" value="1"/>
</dbReference>
<dbReference type="InterPro" id="IPR020904">
    <property type="entry name" value="Sc_DH/Rdtase_CS"/>
</dbReference>